<dbReference type="SUPFAM" id="SSF56935">
    <property type="entry name" value="Porins"/>
    <property type="match status" value="1"/>
</dbReference>
<feature type="domain" description="TonB-dependent receptor-like beta-barrel" evidence="11">
    <location>
        <begin position="389"/>
        <end position="865"/>
    </location>
</feature>
<dbReference type="InterPro" id="IPR036942">
    <property type="entry name" value="Beta-barrel_TonB_sf"/>
</dbReference>
<dbReference type="Pfam" id="PF13715">
    <property type="entry name" value="CarbopepD_reg_2"/>
    <property type="match status" value="1"/>
</dbReference>
<keyword evidence="5 9" id="KW-0798">TonB box</keyword>
<evidence type="ECO:0000259" key="12">
    <source>
        <dbReference type="Pfam" id="PF07715"/>
    </source>
</evidence>
<dbReference type="Pfam" id="PF07715">
    <property type="entry name" value="Plug"/>
    <property type="match status" value="1"/>
</dbReference>
<evidence type="ECO:0000256" key="4">
    <source>
        <dbReference type="ARBA" id="ARBA00022692"/>
    </source>
</evidence>
<dbReference type="InterPro" id="IPR012910">
    <property type="entry name" value="Plug_dom"/>
</dbReference>
<name>A0ABU5ZQA0_9FLAO</name>
<evidence type="ECO:0000256" key="6">
    <source>
        <dbReference type="ARBA" id="ARBA00023136"/>
    </source>
</evidence>
<dbReference type="InterPro" id="IPR037066">
    <property type="entry name" value="Plug_dom_sf"/>
</dbReference>
<feature type="signal peptide" evidence="10">
    <location>
        <begin position="1"/>
        <end position="25"/>
    </location>
</feature>
<comment type="caution">
    <text evidence="13">The sequence shown here is derived from an EMBL/GenBank/DDBJ whole genome shotgun (WGS) entry which is preliminary data.</text>
</comment>
<feature type="domain" description="TonB-dependent receptor plug" evidence="12">
    <location>
        <begin position="120"/>
        <end position="241"/>
    </location>
</feature>
<dbReference type="PANTHER" id="PTHR47234:SF3">
    <property type="entry name" value="SECRETIN_TONB SHORT N-TERMINAL DOMAIN-CONTAINING PROTEIN"/>
    <property type="match status" value="1"/>
</dbReference>
<feature type="chain" id="PRO_5046747645" evidence="10">
    <location>
        <begin position="26"/>
        <end position="911"/>
    </location>
</feature>
<keyword evidence="14" id="KW-1185">Reference proteome</keyword>
<evidence type="ECO:0000256" key="5">
    <source>
        <dbReference type="ARBA" id="ARBA00023077"/>
    </source>
</evidence>
<dbReference type="Gene3D" id="2.40.170.20">
    <property type="entry name" value="TonB-dependent receptor, beta-barrel domain"/>
    <property type="match status" value="1"/>
</dbReference>
<evidence type="ECO:0000256" key="10">
    <source>
        <dbReference type="SAM" id="SignalP"/>
    </source>
</evidence>
<sequence length="911" mass="99930">MKKQAHFSKMKILLFLFFLPALMIAQETVTGNVLSKSSNQAVPFINIVEKGTSNGTTTDIDGNFSMTVNSFPTTLVFSSVGFKTVEQEVSSSAAITVYIEEGAVLDEIVIVGNRAKPRTVIESPVAIDNITSEELTISAQPELDKMIAFRVPSYNSTQQTISDATAHFDPSELRNLGPSRTLVLVNGKRKNQSALVYVNETPGRGEVGVDMKSIPPAAIERVEVLRDGASAQYGSDAIAGVINIILKEDVEKSTINLGTGVTTEGDGFTYSGSFNTTINPDFGGYINFTADFYHQDYTNRAGEPGNDLLFGNVFQPDPDAVANGDLTQEEFDAQQALANSLLDGSNPWIQENPDLGMIVGQPEYDRLGLAINAGFPYASDTAEFYAFGSFQKRDGKSFALYRAPYWVPDPFNLLHEPGTEYQGFQPTFETDIRDNSFSVGNRWKMFKEWNFDISYTFGRNAVDYEVNNSLNPDLGANSPTSFNPGGYSFSNHIGNLDISRNFGDVSVSLGSEVRQERFVTKAGELASYFGGGAQSFPGLTPENALNETRSNFGVYGGVDWDIDEAFLVSGAVRYEDYSDFGENFTWKVAARYLLNNSRGAIRASVNTAFRAPSLHQIYLSNIQTLQLADGSIGQQGTFNNADPIIIDPVNGLGVPQLDAEESFNIAGGVTYRFTPNFSIAVDYYNIKVEDRVLLTNPLGFDDDDTSINAVEQVLIDNAIGNITFFVNAVDTKTQGVDLVANYRGISLGKGTLDVNAAFNWNETDIDGTITVPEKILNAGYTNIFNREEQSRITTARPNVKGVLGLSYDIAKFNFVLNNTYFGEVTWRSSSGPDFDQTFAGKVLTDLTVSYRFADWVTGKVTANNLLDVYPDEIETFGDFGTDLGGRFRYPWEVNQFGFNGTFLQAGLNFTF</sequence>
<reference evidence="13 14" key="1">
    <citation type="journal article" date="2013" name="Int. J. Syst. Evol. Microbiol.">
        <title>Aquimarina gracilis sp. nov., isolated from the gut microflora of a mussel, Mytilus coruscus, and emended description of Aquimarina spongiae.</title>
        <authorList>
            <person name="Park S.C."/>
            <person name="Choe H.N."/>
            <person name="Baik K.S."/>
            <person name="Seong C.N."/>
        </authorList>
    </citation>
    <scope>NUCLEOTIDE SEQUENCE [LARGE SCALE GENOMIC DNA]</scope>
    <source>
        <strain evidence="13 14">PSC32</strain>
    </source>
</reference>
<gene>
    <name evidence="13" type="ORF">U6A24_02230</name>
</gene>
<evidence type="ECO:0000256" key="2">
    <source>
        <dbReference type="ARBA" id="ARBA00022448"/>
    </source>
</evidence>
<comment type="similarity">
    <text evidence="8 9">Belongs to the TonB-dependent receptor family.</text>
</comment>
<evidence type="ECO:0000313" key="14">
    <source>
        <dbReference type="Proteomes" id="UP001327027"/>
    </source>
</evidence>
<evidence type="ECO:0000259" key="11">
    <source>
        <dbReference type="Pfam" id="PF00593"/>
    </source>
</evidence>
<keyword evidence="6 8" id="KW-0472">Membrane</keyword>
<dbReference type="Proteomes" id="UP001327027">
    <property type="component" value="Unassembled WGS sequence"/>
</dbReference>
<evidence type="ECO:0000256" key="8">
    <source>
        <dbReference type="PROSITE-ProRule" id="PRU01360"/>
    </source>
</evidence>
<keyword evidence="7 8" id="KW-0998">Cell outer membrane</keyword>
<dbReference type="Gene3D" id="2.170.130.10">
    <property type="entry name" value="TonB-dependent receptor, plug domain"/>
    <property type="match status" value="1"/>
</dbReference>
<dbReference type="Pfam" id="PF00593">
    <property type="entry name" value="TonB_dep_Rec_b-barrel"/>
    <property type="match status" value="1"/>
</dbReference>
<comment type="subcellular location">
    <subcellularLocation>
        <location evidence="1 8">Cell outer membrane</location>
        <topology evidence="1 8">Multi-pass membrane protein</topology>
    </subcellularLocation>
</comment>
<dbReference type="Gene3D" id="2.60.40.1120">
    <property type="entry name" value="Carboxypeptidase-like, regulatory domain"/>
    <property type="match status" value="1"/>
</dbReference>
<keyword evidence="13" id="KW-0675">Receptor</keyword>
<evidence type="ECO:0000256" key="1">
    <source>
        <dbReference type="ARBA" id="ARBA00004571"/>
    </source>
</evidence>
<evidence type="ECO:0000256" key="7">
    <source>
        <dbReference type="ARBA" id="ARBA00023237"/>
    </source>
</evidence>
<dbReference type="SUPFAM" id="SSF49464">
    <property type="entry name" value="Carboxypeptidase regulatory domain-like"/>
    <property type="match status" value="1"/>
</dbReference>
<dbReference type="RefSeq" id="WP_324178306.1">
    <property type="nucleotide sequence ID" value="NZ_BAABAW010000016.1"/>
</dbReference>
<keyword evidence="4 8" id="KW-0812">Transmembrane</keyword>
<evidence type="ECO:0000256" key="9">
    <source>
        <dbReference type="RuleBase" id="RU003357"/>
    </source>
</evidence>
<evidence type="ECO:0000313" key="13">
    <source>
        <dbReference type="EMBL" id="MEB3344256.1"/>
    </source>
</evidence>
<evidence type="ECO:0000256" key="3">
    <source>
        <dbReference type="ARBA" id="ARBA00022452"/>
    </source>
</evidence>
<dbReference type="PANTHER" id="PTHR47234">
    <property type="match status" value="1"/>
</dbReference>
<accession>A0ABU5ZQA0</accession>
<dbReference type="InterPro" id="IPR000531">
    <property type="entry name" value="Beta-barrel_TonB"/>
</dbReference>
<dbReference type="PROSITE" id="PS52016">
    <property type="entry name" value="TONB_DEPENDENT_REC_3"/>
    <property type="match status" value="1"/>
</dbReference>
<proteinExistence type="inferred from homology"/>
<protein>
    <submittedName>
        <fullName evidence="13">TonB-dependent receptor</fullName>
    </submittedName>
</protein>
<keyword evidence="2 8" id="KW-0813">Transport</keyword>
<dbReference type="InterPro" id="IPR039426">
    <property type="entry name" value="TonB-dep_rcpt-like"/>
</dbReference>
<keyword evidence="3 8" id="KW-1134">Transmembrane beta strand</keyword>
<keyword evidence="10" id="KW-0732">Signal</keyword>
<dbReference type="InterPro" id="IPR008969">
    <property type="entry name" value="CarboxyPept-like_regulatory"/>
</dbReference>
<dbReference type="EMBL" id="JAYKLX010000001">
    <property type="protein sequence ID" value="MEB3344256.1"/>
    <property type="molecule type" value="Genomic_DNA"/>
</dbReference>
<organism evidence="13 14">
    <name type="scientific">Aquimarina gracilis</name>
    <dbReference type="NCBI Taxonomy" id="874422"/>
    <lineage>
        <taxon>Bacteria</taxon>
        <taxon>Pseudomonadati</taxon>
        <taxon>Bacteroidota</taxon>
        <taxon>Flavobacteriia</taxon>
        <taxon>Flavobacteriales</taxon>
        <taxon>Flavobacteriaceae</taxon>
        <taxon>Aquimarina</taxon>
    </lineage>
</organism>